<dbReference type="AlphaFoldDB" id="A0A644WIV0"/>
<dbReference type="GO" id="GO:0044781">
    <property type="term" value="P:bacterial-type flagellum organization"/>
    <property type="evidence" value="ECO:0007669"/>
    <property type="project" value="UniProtKB-KW"/>
</dbReference>
<sequence>MADTVSSAESTGSITYVGNTTRSKTTNLTADTSTFLKLLVAQLQYQDPLEPQTDTAFVTQLAQMTSVEQMQQMNKALSSSQAYSMIGKYAYAEVLNEKTGVTECYCGRVDSVVIKDSAVYVVVGENAIPISDVLQVYDESVISD</sequence>
<dbReference type="Pfam" id="PF03963">
    <property type="entry name" value="FlgD"/>
    <property type="match status" value="1"/>
</dbReference>
<evidence type="ECO:0008006" key="3">
    <source>
        <dbReference type="Google" id="ProtNLM"/>
    </source>
</evidence>
<evidence type="ECO:0000313" key="2">
    <source>
        <dbReference type="EMBL" id="MPM03692.1"/>
    </source>
</evidence>
<proteinExistence type="predicted"/>
<name>A0A644WIV0_9ZZZZ</name>
<evidence type="ECO:0000256" key="1">
    <source>
        <dbReference type="ARBA" id="ARBA00022795"/>
    </source>
</evidence>
<keyword evidence="1" id="KW-1005">Bacterial flagellum biogenesis</keyword>
<comment type="caution">
    <text evidence="2">The sequence shown here is derived from an EMBL/GenBank/DDBJ whole genome shotgun (WGS) entry which is preliminary data.</text>
</comment>
<reference evidence="2" key="1">
    <citation type="submission" date="2019-08" db="EMBL/GenBank/DDBJ databases">
        <authorList>
            <person name="Kucharzyk K."/>
            <person name="Murdoch R.W."/>
            <person name="Higgins S."/>
            <person name="Loffler F."/>
        </authorList>
    </citation>
    <scope>NUCLEOTIDE SEQUENCE</scope>
</reference>
<accession>A0A644WIV0</accession>
<dbReference type="EMBL" id="VSSQ01000974">
    <property type="protein sequence ID" value="MPM03692.1"/>
    <property type="molecule type" value="Genomic_DNA"/>
</dbReference>
<organism evidence="2">
    <name type="scientific">bioreactor metagenome</name>
    <dbReference type="NCBI Taxonomy" id="1076179"/>
    <lineage>
        <taxon>unclassified sequences</taxon>
        <taxon>metagenomes</taxon>
        <taxon>ecological metagenomes</taxon>
    </lineage>
</organism>
<dbReference type="InterPro" id="IPR005648">
    <property type="entry name" value="FlgD"/>
</dbReference>
<protein>
    <recommendedName>
        <fullName evidence="3">Basal-body rod modification protein FlgD</fullName>
    </recommendedName>
</protein>
<gene>
    <name evidence="2" type="ORF">SDC9_49959</name>
</gene>